<organism evidence="1 2">
    <name type="scientific">Anthostomella pinea</name>
    <dbReference type="NCBI Taxonomy" id="933095"/>
    <lineage>
        <taxon>Eukaryota</taxon>
        <taxon>Fungi</taxon>
        <taxon>Dikarya</taxon>
        <taxon>Ascomycota</taxon>
        <taxon>Pezizomycotina</taxon>
        <taxon>Sordariomycetes</taxon>
        <taxon>Xylariomycetidae</taxon>
        <taxon>Xylariales</taxon>
        <taxon>Xylariaceae</taxon>
        <taxon>Anthostomella</taxon>
    </lineage>
</organism>
<dbReference type="SUPFAM" id="SSF52317">
    <property type="entry name" value="Class I glutamine amidotransferase-like"/>
    <property type="match status" value="1"/>
</dbReference>
<sequence length="183" mass="19615">MVNVTTPLRIGALIFPGFTGLDLFGPLQALNSGLSLQHPLTLSLLSTNMDPVSIDRPVLTGIVIGNASTFASPDFTEYDLPTHTLDDAPELDIIMVPDGGGTRNVSATQPHVDWLSERIDPKTSKLKYLLTVCTGASLAARTGHLAGRNATTNKAAFNWVKTVEGADKVHWIAKARWVVDGNI</sequence>
<dbReference type="InterPro" id="IPR029062">
    <property type="entry name" value="Class_I_gatase-like"/>
</dbReference>
<comment type="caution">
    <text evidence="1">The sequence shown here is derived from an EMBL/GenBank/DDBJ whole genome shotgun (WGS) entry which is preliminary data.</text>
</comment>
<protein>
    <submittedName>
        <fullName evidence="1">Uu.00g112550.m01.CDS01</fullName>
    </submittedName>
</protein>
<name>A0AAI8VFT7_9PEZI</name>
<dbReference type="EMBL" id="CAUWAG010000006">
    <property type="protein sequence ID" value="CAJ2503861.1"/>
    <property type="molecule type" value="Genomic_DNA"/>
</dbReference>
<accession>A0AAI8VFT7</accession>
<evidence type="ECO:0000313" key="1">
    <source>
        <dbReference type="EMBL" id="CAJ2503861.1"/>
    </source>
</evidence>
<dbReference type="Proteomes" id="UP001295740">
    <property type="component" value="Unassembled WGS sequence"/>
</dbReference>
<dbReference type="Gene3D" id="3.40.50.880">
    <property type="match status" value="1"/>
</dbReference>
<dbReference type="PANTHER" id="PTHR43130:SF15">
    <property type="entry name" value="THIJ_PFPI FAMILY PROTEIN (AFU_ORTHOLOGUE AFUA_5G14240)"/>
    <property type="match status" value="1"/>
</dbReference>
<dbReference type="InterPro" id="IPR052158">
    <property type="entry name" value="INH-QAR"/>
</dbReference>
<keyword evidence="2" id="KW-1185">Reference proteome</keyword>
<evidence type="ECO:0000313" key="2">
    <source>
        <dbReference type="Proteomes" id="UP001295740"/>
    </source>
</evidence>
<dbReference type="PANTHER" id="PTHR43130">
    <property type="entry name" value="ARAC-FAMILY TRANSCRIPTIONAL REGULATOR"/>
    <property type="match status" value="1"/>
</dbReference>
<reference evidence="1" key="1">
    <citation type="submission" date="2023-10" db="EMBL/GenBank/DDBJ databases">
        <authorList>
            <person name="Hackl T."/>
        </authorList>
    </citation>
    <scope>NUCLEOTIDE SEQUENCE</scope>
</reference>
<gene>
    <name evidence="1" type="ORF">KHLLAP_LOCUS4329</name>
</gene>
<proteinExistence type="predicted"/>
<dbReference type="AlphaFoldDB" id="A0AAI8VFT7"/>